<organism evidence="3">
    <name type="scientific">marine sediment metagenome</name>
    <dbReference type="NCBI Taxonomy" id="412755"/>
    <lineage>
        <taxon>unclassified sequences</taxon>
        <taxon>metagenomes</taxon>
        <taxon>ecological metagenomes</taxon>
    </lineage>
</organism>
<evidence type="ECO:0000313" key="3">
    <source>
        <dbReference type="EMBL" id="GAG00424.1"/>
    </source>
</evidence>
<protein>
    <recommendedName>
        <fullName evidence="2">DUF2726 domain-containing protein</fullName>
    </recommendedName>
</protein>
<dbReference type="AlphaFoldDB" id="X0U3S1"/>
<dbReference type="Pfam" id="PF10881">
    <property type="entry name" value="DUF2726"/>
    <property type="match status" value="1"/>
</dbReference>
<gene>
    <name evidence="3" type="ORF">S01H1_43468</name>
</gene>
<sequence length="159" mass="18858">MSTVFWLFLLVFIIIGGGLLFKFLEDRDKVEKLPYKTRPYFLNKSEMAFFLELRKTVPGEYYIFSKVRIIDFIEPIDKANYAKWRNKIWAKHVDFLICDQQSKPVMAIEVDGKSHRRPDRIERDKFVDKVFADTGLELQRIRVGSVFSTELEKITNKLN</sequence>
<comment type="caution">
    <text evidence="3">The sequence shown here is derived from an EMBL/GenBank/DDBJ whole genome shotgun (WGS) entry which is preliminary data.</text>
</comment>
<feature type="domain" description="DUF2726" evidence="2">
    <location>
        <begin position="41"/>
        <end position="146"/>
    </location>
</feature>
<feature type="transmembrane region" description="Helical" evidence="1">
    <location>
        <begin position="6"/>
        <end position="24"/>
    </location>
</feature>
<keyword evidence="1" id="KW-0472">Membrane</keyword>
<evidence type="ECO:0000256" key="1">
    <source>
        <dbReference type="SAM" id="Phobius"/>
    </source>
</evidence>
<keyword evidence="1" id="KW-1133">Transmembrane helix</keyword>
<dbReference type="InterPro" id="IPR024402">
    <property type="entry name" value="DUF2726"/>
</dbReference>
<reference evidence="3" key="1">
    <citation type="journal article" date="2014" name="Front. Microbiol.">
        <title>High frequency of phylogenetically diverse reductive dehalogenase-homologous genes in deep subseafloor sedimentary metagenomes.</title>
        <authorList>
            <person name="Kawai M."/>
            <person name="Futagami T."/>
            <person name="Toyoda A."/>
            <person name="Takaki Y."/>
            <person name="Nishi S."/>
            <person name="Hori S."/>
            <person name="Arai W."/>
            <person name="Tsubouchi T."/>
            <person name="Morono Y."/>
            <person name="Uchiyama I."/>
            <person name="Ito T."/>
            <person name="Fujiyama A."/>
            <person name="Inagaki F."/>
            <person name="Takami H."/>
        </authorList>
    </citation>
    <scope>NUCLEOTIDE SEQUENCE</scope>
    <source>
        <strain evidence="3">Expedition CK06-06</strain>
    </source>
</reference>
<name>X0U3S1_9ZZZZ</name>
<keyword evidence="1" id="KW-0812">Transmembrane</keyword>
<accession>X0U3S1</accession>
<dbReference type="Gene3D" id="3.40.960.10">
    <property type="entry name" value="VSR Endonuclease"/>
    <property type="match status" value="1"/>
</dbReference>
<proteinExistence type="predicted"/>
<evidence type="ECO:0000259" key="2">
    <source>
        <dbReference type="Pfam" id="PF10881"/>
    </source>
</evidence>
<dbReference type="EMBL" id="BARS01027696">
    <property type="protein sequence ID" value="GAG00424.1"/>
    <property type="molecule type" value="Genomic_DNA"/>
</dbReference>